<gene>
    <name evidence="1" type="ORF">L1987_35834</name>
</gene>
<evidence type="ECO:0000313" key="2">
    <source>
        <dbReference type="Proteomes" id="UP001056120"/>
    </source>
</evidence>
<comment type="caution">
    <text evidence="1">The sequence shown here is derived from an EMBL/GenBank/DDBJ whole genome shotgun (WGS) entry which is preliminary data.</text>
</comment>
<dbReference type="EMBL" id="CM042029">
    <property type="protein sequence ID" value="KAI3793218.1"/>
    <property type="molecule type" value="Genomic_DNA"/>
</dbReference>
<dbReference type="Proteomes" id="UP001056120">
    <property type="component" value="Linkage Group LG12"/>
</dbReference>
<reference evidence="2" key="1">
    <citation type="journal article" date="2022" name="Mol. Ecol. Resour.">
        <title>The genomes of chicory, endive, great burdock and yacon provide insights into Asteraceae palaeo-polyploidization history and plant inulin production.</title>
        <authorList>
            <person name="Fan W."/>
            <person name="Wang S."/>
            <person name="Wang H."/>
            <person name="Wang A."/>
            <person name="Jiang F."/>
            <person name="Liu H."/>
            <person name="Zhao H."/>
            <person name="Xu D."/>
            <person name="Zhang Y."/>
        </authorList>
    </citation>
    <scope>NUCLEOTIDE SEQUENCE [LARGE SCALE GENOMIC DNA]</scope>
    <source>
        <strain evidence="2">cv. Yunnan</strain>
    </source>
</reference>
<keyword evidence="2" id="KW-1185">Reference proteome</keyword>
<proteinExistence type="predicted"/>
<evidence type="ECO:0000313" key="1">
    <source>
        <dbReference type="EMBL" id="KAI3793218.1"/>
    </source>
</evidence>
<protein>
    <submittedName>
        <fullName evidence="1">Uncharacterized protein</fullName>
    </submittedName>
</protein>
<name>A0ACB9HD32_9ASTR</name>
<reference evidence="1 2" key="2">
    <citation type="journal article" date="2022" name="Mol. Ecol. Resour.">
        <title>The genomes of chicory, endive, great burdock and yacon provide insights into Asteraceae paleo-polyploidization history and plant inulin production.</title>
        <authorList>
            <person name="Fan W."/>
            <person name="Wang S."/>
            <person name="Wang H."/>
            <person name="Wang A."/>
            <person name="Jiang F."/>
            <person name="Liu H."/>
            <person name="Zhao H."/>
            <person name="Xu D."/>
            <person name="Zhang Y."/>
        </authorList>
    </citation>
    <scope>NUCLEOTIDE SEQUENCE [LARGE SCALE GENOMIC DNA]</scope>
    <source>
        <strain evidence="2">cv. Yunnan</strain>
        <tissue evidence="1">Leaves</tissue>
    </source>
</reference>
<accession>A0ACB9HD32</accession>
<organism evidence="1 2">
    <name type="scientific">Smallanthus sonchifolius</name>
    <dbReference type="NCBI Taxonomy" id="185202"/>
    <lineage>
        <taxon>Eukaryota</taxon>
        <taxon>Viridiplantae</taxon>
        <taxon>Streptophyta</taxon>
        <taxon>Embryophyta</taxon>
        <taxon>Tracheophyta</taxon>
        <taxon>Spermatophyta</taxon>
        <taxon>Magnoliopsida</taxon>
        <taxon>eudicotyledons</taxon>
        <taxon>Gunneridae</taxon>
        <taxon>Pentapetalae</taxon>
        <taxon>asterids</taxon>
        <taxon>campanulids</taxon>
        <taxon>Asterales</taxon>
        <taxon>Asteraceae</taxon>
        <taxon>Asteroideae</taxon>
        <taxon>Heliantheae alliance</taxon>
        <taxon>Millerieae</taxon>
        <taxon>Smallanthus</taxon>
    </lineage>
</organism>
<sequence length="139" mass="16164">MSGKMRRDPGYQKFFSNLMESFWTLAARSLTSLSDPWLRGKEQPEEESPVFAPTWDETPEKEDRGEHTLPFVSIWGEDTGPGENTSEDNLRSNRLLLLKRILRSSSRFSDGILFSSSSWLDRGIVFRSVFFRIRIFLPR</sequence>